<dbReference type="SMART" id="SM00409">
    <property type="entry name" value="IG"/>
    <property type="match status" value="1"/>
</dbReference>
<evidence type="ECO:0000259" key="4">
    <source>
        <dbReference type="PROSITE" id="PS50835"/>
    </source>
</evidence>
<dbReference type="PROSITE" id="PS50853">
    <property type="entry name" value="FN3"/>
    <property type="match status" value="5"/>
</dbReference>
<feature type="domain" description="Fibronectin type-III" evidence="5">
    <location>
        <begin position="97"/>
        <end position="192"/>
    </location>
</feature>
<evidence type="ECO:0000313" key="6">
    <source>
        <dbReference type="Ensembl" id="ENSGACP00000058934.1"/>
    </source>
</evidence>
<dbReference type="PANTHER" id="PTHR13817:SF89">
    <property type="entry name" value="MYOMESIN-3"/>
    <property type="match status" value="1"/>
</dbReference>
<dbReference type="AlphaFoldDB" id="A0AAQ4R5I8"/>
<dbReference type="PRINTS" id="PR00014">
    <property type="entry name" value="FNTYPEIII"/>
</dbReference>
<dbReference type="InterPro" id="IPR003599">
    <property type="entry name" value="Ig_sub"/>
</dbReference>
<dbReference type="Proteomes" id="UP000007635">
    <property type="component" value="Chromosome XX"/>
</dbReference>
<dbReference type="GO" id="GO:0055013">
    <property type="term" value="P:cardiac muscle cell development"/>
    <property type="evidence" value="ECO:0007669"/>
    <property type="project" value="UniProtKB-ARBA"/>
</dbReference>
<dbReference type="FunFam" id="2.60.40.10:FF:000127">
    <property type="entry name" value="titin isoform X1"/>
    <property type="match status" value="1"/>
</dbReference>
<dbReference type="GO" id="GO:0003007">
    <property type="term" value="P:heart morphogenesis"/>
    <property type="evidence" value="ECO:0007669"/>
    <property type="project" value="UniProtKB-ARBA"/>
</dbReference>
<dbReference type="SUPFAM" id="SSF48726">
    <property type="entry name" value="Immunoglobulin"/>
    <property type="match status" value="1"/>
</dbReference>
<dbReference type="InterPro" id="IPR050964">
    <property type="entry name" value="Striated_Muscle_Regulatory"/>
</dbReference>
<dbReference type="InterPro" id="IPR013098">
    <property type="entry name" value="Ig_I-set"/>
</dbReference>
<proteinExistence type="predicted"/>
<evidence type="ECO:0000256" key="1">
    <source>
        <dbReference type="ARBA" id="ARBA00022737"/>
    </source>
</evidence>
<dbReference type="GO" id="GO:0031430">
    <property type="term" value="C:M band"/>
    <property type="evidence" value="ECO:0007669"/>
    <property type="project" value="TreeGrafter"/>
</dbReference>
<keyword evidence="2" id="KW-0393">Immunoglobulin domain</keyword>
<evidence type="ECO:0000256" key="2">
    <source>
        <dbReference type="ARBA" id="ARBA00023319"/>
    </source>
</evidence>
<feature type="domain" description="Fibronectin type-III" evidence="5">
    <location>
        <begin position="425"/>
        <end position="519"/>
    </location>
</feature>
<feature type="domain" description="Ig-like" evidence="4">
    <location>
        <begin position="953"/>
        <end position="1028"/>
    </location>
</feature>
<dbReference type="Gene3D" id="2.60.40.10">
    <property type="entry name" value="Immunoglobulins"/>
    <property type="match status" value="9"/>
</dbReference>
<dbReference type="SMART" id="SM00408">
    <property type="entry name" value="IGc2"/>
    <property type="match status" value="1"/>
</dbReference>
<dbReference type="PROSITE" id="PS50835">
    <property type="entry name" value="IG_LIKE"/>
    <property type="match status" value="1"/>
</dbReference>
<protein>
    <submittedName>
        <fullName evidence="6">Myomesin 3</fullName>
    </submittedName>
</protein>
<organism evidence="6 7">
    <name type="scientific">Gasterosteus aculeatus aculeatus</name>
    <name type="common">three-spined stickleback</name>
    <dbReference type="NCBI Taxonomy" id="481459"/>
    <lineage>
        <taxon>Eukaryota</taxon>
        <taxon>Metazoa</taxon>
        <taxon>Chordata</taxon>
        <taxon>Craniata</taxon>
        <taxon>Vertebrata</taxon>
        <taxon>Euteleostomi</taxon>
        <taxon>Actinopterygii</taxon>
        <taxon>Neopterygii</taxon>
        <taxon>Teleostei</taxon>
        <taxon>Neoteleostei</taxon>
        <taxon>Acanthomorphata</taxon>
        <taxon>Eupercaria</taxon>
        <taxon>Perciformes</taxon>
        <taxon>Cottioidei</taxon>
        <taxon>Gasterosteales</taxon>
        <taxon>Gasterosteidae</taxon>
        <taxon>Gasterosteus</taxon>
    </lineage>
</organism>
<keyword evidence="7" id="KW-1185">Reference proteome</keyword>
<reference evidence="6" key="3">
    <citation type="submission" date="2025-09" db="UniProtKB">
        <authorList>
            <consortium name="Ensembl"/>
        </authorList>
    </citation>
    <scope>IDENTIFICATION</scope>
</reference>
<dbReference type="PANTHER" id="PTHR13817">
    <property type="entry name" value="TITIN"/>
    <property type="match status" value="1"/>
</dbReference>
<dbReference type="Ensembl" id="ENSGACT00000054762.1">
    <property type="protein sequence ID" value="ENSGACP00000058934.1"/>
    <property type="gene ID" value="ENSGACG00000013620.2"/>
</dbReference>
<dbReference type="FunFam" id="2.60.40.10:FF:000197">
    <property type="entry name" value="Myomesin 1"/>
    <property type="match status" value="1"/>
</dbReference>
<dbReference type="InterPro" id="IPR003961">
    <property type="entry name" value="FN3_dom"/>
</dbReference>
<dbReference type="SUPFAM" id="SSF49265">
    <property type="entry name" value="Fibronectin type III"/>
    <property type="match status" value="3"/>
</dbReference>
<dbReference type="Pfam" id="PF07679">
    <property type="entry name" value="I-set"/>
    <property type="match status" value="1"/>
</dbReference>
<dbReference type="FunFam" id="2.60.40.10:FF:000107">
    <property type="entry name" value="Myosin, light chain kinase a"/>
    <property type="match status" value="1"/>
</dbReference>
<evidence type="ECO:0000256" key="3">
    <source>
        <dbReference type="SAM" id="MobiDB-lite"/>
    </source>
</evidence>
<dbReference type="CDD" id="cd00063">
    <property type="entry name" value="FN3"/>
    <property type="match status" value="5"/>
</dbReference>
<evidence type="ECO:0000313" key="7">
    <source>
        <dbReference type="Proteomes" id="UP000007635"/>
    </source>
</evidence>
<keyword evidence="1" id="KW-0677">Repeat</keyword>
<sequence>MGDGGRQPHPALHHRLSSAALPAGRHLVQRRRPASSVYKCGHRHGGRRGLRHFAGRAQGARSAVYAARLRTRDGVQEHSAFVYVEDASAVVVGGPASPLALQVSDVNKDYVFLAWQPPSADGGSPVEGYYVERRDLRRGEWVRCNERIRGACQCPMFGLQEGTVYQFRVCAVNRAGAGRPSKATEPVLAADPLRHTRTTVVKVDRGRTVTVTKDQLEGQIRAPFPPTNVLACEVSDTYVVLSWTEPEPRGREPLTFYVERSQAGKSSWELANLDTEVNSPRFPVFDLAKGKQYRFRVRSVNKYGVSDPSEPSAPVSLGKPQAAPAPPHSVVAVRDTHTSVLLQWQEPKEKDDILGYYLYYSESGHQDWKTVNNKPINKSRFTVHGLKNRKEYVFRLKSVSRAGNSNYSDESQPVLVKSAISVPSAPSAIALLLCTGAEMVLGWRAPACNGGDPVRGYYLDQMEKGASSWREVNVKPAKERLFEVCNLTSGHLYQFRVFAANMAGVGEPSEASEAFLCEKWTMPEPGCPYDVQFREVGNGSLVLLWAPPMYEGRSPVTGYFLEISQGDQSDNWTALNEGPICDTHYKVSGLQTGQTYRLRVLAVNEAGVGRASLPTEPVTAESRPGAKNIEIGVDNDGFIFLGYEADETDDESKFLWNKNYTEPIDAKRAQAETKKDGSVLTFTDPSEEDLGLYTVELSDSPNHSSSYDFTAEGKLTARRSENLIDLKSGWQVEVSDQGDVRLWLQTESLSDAAELRLIFNDREITGTPHRKINFDKDKGLLEILFDQLCRQDEGSYTAQLKDGRAKNQFTLVFGNNVLCSLLSQGPYFQEYLAWTISEDCELIIKCKVNFYHQLLSSNSKRCEKKKKSTSKSKLAALFQGTRVIISMICFFWIEICNPTENDKGKYILKMFDGKETRERHLDLSGQAFADQWVTFSNRARVTKGLPDVVAIMEGKSLCLTCFVDGEPAPEVTWLRNDKEIAKHTQFDITKEPRCSTITINNVTMADSGKYSISVRNQFGAETVDVTVSVYKHGEEPPACAVEMGFYA</sequence>
<dbReference type="SMART" id="SM00060">
    <property type="entry name" value="FN3"/>
    <property type="match status" value="5"/>
</dbReference>
<feature type="domain" description="Fibronectin type-III" evidence="5">
    <location>
        <begin position="225"/>
        <end position="320"/>
    </location>
</feature>
<feature type="region of interest" description="Disordered" evidence="3">
    <location>
        <begin position="304"/>
        <end position="327"/>
    </location>
</feature>
<dbReference type="GO" id="GO:0045214">
    <property type="term" value="P:sarcomere organization"/>
    <property type="evidence" value="ECO:0007669"/>
    <property type="project" value="TreeGrafter"/>
</dbReference>
<dbReference type="InterPro" id="IPR003598">
    <property type="entry name" value="Ig_sub2"/>
</dbReference>
<evidence type="ECO:0000259" key="5">
    <source>
        <dbReference type="PROSITE" id="PS50853"/>
    </source>
</evidence>
<feature type="domain" description="Fibronectin type-III" evidence="5">
    <location>
        <begin position="323"/>
        <end position="419"/>
    </location>
</feature>
<dbReference type="Pfam" id="PF00041">
    <property type="entry name" value="fn3"/>
    <property type="match status" value="5"/>
</dbReference>
<dbReference type="InterPro" id="IPR013783">
    <property type="entry name" value="Ig-like_fold"/>
</dbReference>
<dbReference type="FunFam" id="2.60.40.10:FF:000029">
    <property type="entry name" value="Myomesin 1"/>
    <property type="match status" value="3"/>
</dbReference>
<dbReference type="GeneTree" id="ENSGT00940000158669"/>
<dbReference type="InterPro" id="IPR007110">
    <property type="entry name" value="Ig-like_dom"/>
</dbReference>
<reference evidence="6" key="2">
    <citation type="submission" date="2025-08" db="UniProtKB">
        <authorList>
            <consortium name="Ensembl"/>
        </authorList>
    </citation>
    <scope>IDENTIFICATION</scope>
</reference>
<dbReference type="InterPro" id="IPR036116">
    <property type="entry name" value="FN3_sf"/>
</dbReference>
<feature type="domain" description="Fibronectin type-III" evidence="5">
    <location>
        <begin position="527"/>
        <end position="625"/>
    </location>
</feature>
<accession>A0AAQ4R5I8</accession>
<reference evidence="6 7" key="1">
    <citation type="journal article" date="2021" name="G3 (Bethesda)">
        <title>Improved contiguity of the threespine stickleback genome using long-read sequencing.</title>
        <authorList>
            <person name="Nath S."/>
            <person name="Shaw D.E."/>
            <person name="White M.A."/>
        </authorList>
    </citation>
    <scope>NUCLEOTIDE SEQUENCE [LARGE SCALE GENOMIC DNA]</scope>
    <source>
        <strain evidence="6 7">Lake Benthic</strain>
    </source>
</reference>
<dbReference type="InterPro" id="IPR036179">
    <property type="entry name" value="Ig-like_dom_sf"/>
</dbReference>
<name>A0AAQ4R5I8_GASAC</name>